<evidence type="ECO:0000313" key="3">
    <source>
        <dbReference type="Proteomes" id="UP000219573"/>
    </source>
</evidence>
<organism evidence="2 3">
    <name type="scientific">Orenia metallireducens</name>
    <dbReference type="NCBI Taxonomy" id="1413210"/>
    <lineage>
        <taxon>Bacteria</taxon>
        <taxon>Bacillati</taxon>
        <taxon>Bacillota</taxon>
        <taxon>Clostridia</taxon>
        <taxon>Halanaerobiales</taxon>
        <taxon>Halobacteroidaceae</taxon>
        <taxon>Orenia</taxon>
    </lineage>
</organism>
<dbReference type="Proteomes" id="UP000219573">
    <property type="component" value="Unassembled WGS sequence"/>
</dbReference>
<dbReference type="EMBL" id="OBDZ01000035">
    <property type="protein sequence ID" value="SNY44717.1"/>
    <property type="molecule type" value="Genomic_DNA"/>
</dbReference>
<proteinExistence type="predicted"/>
<protein>
    <submittedName>
        <fullName evidence="2">Concanavalin A-like lectin/glucanases superfamily protein</fullName>
    </submittedName>
</protein>
<dbReference type="Gene3D" id="2.60.120.200">
    <property type="match status" value="1"/>
</dbReference>
<dbReference type="Pfam" id="PF13385">
    <property type="entry name" value="Laminin_G_3"/>
    <property type="match status" value="1"/>
</dbReference>
<dbReference type="PROSITE" id="PS51257">
    <property type="entry name" value="PROKAR_LIPOPROTEIN"/>
    <property type="match status" value="1"/>
</dbReference>
<reference evidence="3" key="1">
    <citation type="submission" date="2017-09" db="EMBL/GenBank/DDBJ databases">
        <authorList>
            <person name="Varghese N."/>
            <person name="Submissions S."/>
        </authorList>
    </citation>
    <scope>NUCLEOTIDE SEQUENCE [LARGE SCALE GENOMIC DNA]</scope>
    <source>
        <strain evidence="3">MSL47</strain>
    </source>
</reference>
<dbReference type="SUPFAM" id="SSF49464">
    <property type="entry name" value="Carboxypeptidase regulatory domain-like"/>
    <property type="match status" value="1"/>
</dbReference>
<feature type="chain" id="PRO_5038354010" evidence="1">
    <location>
        <begin position="21"/>
        <end position="407"/>
    </location>
</feature>
<evidence type="ECO:0000313" key="2">
    <source>
        <dbReference type="EMBL" id="SNY44717.1"/>
    </source>
</evidence>
<dbReference type="RefSeq" id="WP_097019312.1">
    <property type="nucleotide sequence ID" value="NZ_OBDZ01000035.1"/>
</dbReference>
<sequence>MSLKKLTLFALLLTFSLVLGACSDDGVVSKDEYKIYGEVTAENLDGVQEPVSGVTISISGDTNGTVSTAAGKWSAVVKGDVTIQASKYGYRFDGDPLTATESVNNLDFEGTLYMPVVDRAPGAISEEGKDVKLSYRNGYTIYYTVAETVAADDDTPNDNDADDIIAENNVYSAPIKVVPGQTIKAVAVKDDDNTIVTDVLVAKYTKITLVAKYTFDDETATDSSENGNDGTLEGGVSIVDGVNGNAVELDGNNGFVDLPDGILNGVGDFTIATWINVHKLKDWSRIFDFGKPEASSLFMAANEPSTYVDLSGSKVDAVGAPYIVADGEWQHVALTRSGKSLVMYINGKERVRNDNATDKVFGETTGNYIGKSNFAADTNLSAQFDEFVIYKGALSADGINELYNGTY</sequence>
<dbReference type="InterPro" id="IPR008969">
    <property type="entry name" value="CarboxyPept-like_regulatory"/>
</dbReference>
<dbReference type="InterPro" id="IPR013320">
    <property type="entry name" value="ConA-like_dom_sf"/>
</dbReference>
<feature type="signal peptide" evidence="1">
    <location>
        <begin position="1"/>
        <end position="20"/>
    </location>
</feature>
<dbReference type="AlphaFoldDB" id="A0A285IA92"/>
<dbReference type="OrthoDB" id="6428915at2"/>
<keyword evidence="3" id="KW-1185">Reference proteome</keyword>
<name>A0A285IA92_9FIRM</name>
<dbReference type="SUPFAM" id="SSF49899">
    <property type="entry name" value="Concanavalin A-like lectins/glucanases"/>
    <property type="match status" value="1"/>
</dbReference>
<accession>A0A285IA92</accession>
<keyword evidence="2" id="KW-0430">Lectin</keyword>
<gene>
    <name evidence="2" type="ORF">SAMN06265827_1355</name>
</gene>
<dbReference type="GO" id="GO:0030246">
    <property type="term" value="F:carbohydrate binding"/>
    <property type="evidence" value="ECO:0007669"/>
    <property type="project" value="UniProtKB-KW"/>
</dbReference>
<evidence type="ECO:0000256" key="1">
    <source>
        <dbReference type="SAM" id="SignalP"/>
    </source>
</evidence>
<keyword evidence="1" id="KW-0732">Signal</keyword>